<dbReference type="SUPFAM" id="SSF56935">
    <property type="entry name" value="Porins"/>
    <property type="match status" value="1"/>
</dbReference>
<feature type="non-terminal residue" evidence="3">
    <location>
        <position position="77"/>
    </location>
</feature>
<dbReference type="RefSeq" id="WP_340348776.1">
    <property type="nucleotide sequence ID" value="NZ_JBBKZT010000077.1"/>
</dbReference>
<dbReference type="Gene3D" id="2.40.160.10">
    <property type="entry name" value="Porin"/>
    <property type="match status" value="1"/>
</dbReference>
<feature type="domain" description="Porin" evidence="2">
    <location>
        <begin position="7"/>
        <end position="60"/>
    </location>
</feature>
<proteinExistence type="predicted"/>
<accession>A0ABU8WZN7</accession>
<evidence type="ECO:0000313" key="4">
    <source>
        <dbReference type="Proteomes" id="UP001385892"/>
    </source>
</evidence>
<dbReference type="InterPro" id="IPR023614">
    <property type="entry name" value="Porin_dom_sf"/>
</dbReference>
<protein>
    <submittedName>
        <fullName evidence="3">Porin</fullName>
    </submittedName>
</protein>
<keyword evidence="1" id="KW-0732">Signal</keyword>
<reference evidence="3 4" key="1">
    <citation type="submission" date="2024-03" db="EMBL/GenBank/DDBJ databases">
        <title>Novel species of the genus Variovorax.</title>
        <authorList>
            <person name="Liu Q."/>
            <person name="Xin Y.-H."/>
        </authorList>
    </citation>
    <scope>NUCLEOTIDE SEQUENCE [LARGE SCALE GENOMIC DNA]</scope>
    <source>
        <strain evidence="3 4">KACC 18900</strain>
    </source>
</reference>
<dbReference type="Pfam" id="PF13609">
    <property type="entry name" value="Porin_4"/>
    <property type="match status" value="1"/>
</dbReference>
<feature type="signal peptide" evidence="1">
    <location>
        <begin position="1"/>
        <end position="19"/>
    </location>
</feature>
<name>A0ABU8WZN7_9BURK</name>
<dbReference type="EMBL" id="JBBKZT010000077">
    <property type="protein sequence ID" value="MEJ8852839.1"/>
    <property type="molecule type" value="Genomic_DNA"/>
</dbReference>
<keyword evidence="4" id="KW-1185">Reference proteome</keyword>
<dbReference type="Proteomes" id="UP001385892">
    <property type="component" value="Unassembled WGS sequence"/>
</dbReference>
<dbReference type="InterPro" id="IPR033900">
    <property type="entry name" value="Gram_neg_porin_domain"/>
</dbReference>
<comment type="caution">
    <text evidence="3">The sequence shown here is derived from an EMBL/GenBank/DDBJ whole genome shotgun (WGS) entry which is preliminary data.</text>
</comment>
<sequence length="77" mass="7861">MNKSLVALAALTAAGAASAQSSVTMFGVVDAGISYYQTTSKFVGVRGAPALNFVGTGDLKQSQWALTSGNYNNSRLG</sequence>
<organism evidence="3 4">
    <name type="scientific">Variovorax rhizosphaerae</name>
    <dbReference type="NCBI Taxonomy" id="1836200"/>
    <lineage>
        <taxon>Bacteria</taxon>
        <taxon>Pseudomonadati</taxon>
        <taxon>Pseudomonadota</taxon>
        <taxon>Betaproteobacteria</taxon>
        <taxon>Burkholderiales</taxon>
        <taxon>Comamonadaceae</taxon>
        <taxon>Variovorax</taxon>
    </lineage>
</organism>
<gene>
    <name evidence="3" type="ORF">WKW82_40065</name>
</gene>
<evidence type="ECO:0000259" key="2">
    <source>
        <dbReference type="Pfam" id="PF13609"/>
    </source>
</evidence>
<evidence type="ECO:0000313" key="3">
    <source>
        <dbReference type="EMBL" id="MEJ8852839.1"/>
    </source>
</evidence>
<feature type="chain" id="PRO_5046120291" evidence="1">
    <location>
        <begin position="20"/>
        <end position="77"/>
    </location>
</feature>
<evidence type="ECO:0000256" key="1">
    <source>
        <dbReference type="SAM" id="SignalP"/>
    </source>
</evidence>